<dbReference type="Proteomes" id="UP000037315">
    <property type="component" value="Unassembled WGS sequence"/>
</dbReference>
<accession>A0A0J8VQT1</accession>
<evidence type="ECO:0000256" key="2">
    <source>
        <dbReference type="PIRNR" id="PIRNR029218"/>
    </source>
</evidence>
<name>A0A0J8VQT1_9ENTR</name>
<comment type="caution">
    <text evidence="3">The sequence shown here is derived from an EMBL/GenBank/DDBJ whole genome shotgun (WGS) entry which is preliminary data.</text>
</comment>
<dbReference type="Gene3D" id="3.30.2310.20">
    <property type="entry name" value="RelE-like"/>
    <property type="match status" value="1"/>
</dbReference>
<sequence length="98" mass="11277">MKKRIKLTPKAHEDMAAIWLYGFERFGVAQADSYIKRLSTMFENLARYQMGVRRKELGSGIYSQVCASHVLFFTPQPEAIVIIRVLHHSQDVLSHLEA</sequence>
<keyword evidence="4" id="KW-1185">Reference proteome</keyword>
<dbReference type="AlphaFoldDB" id="A0A0J8VQT1"/>
<dbReference type="PATRIC" id="fig|1656095.3.peg.589"/>
<keyword evidence="1" id="KW-1277">Toxin-antitoxin system</keyword>
<protein>
    <recommendedName>
        <fullName evidence="2">Toxin</fullName>
    </recommendedName>
</protein>
<dbReference type="RefSeq" id="WP_024556763.1">
    <property type="nucleotide sequence ID" value="NZ_LFEJ01000010.1"/>
</dbReference>
<gene>
    <name evidence="3" type="ORF">ACH50_06430</name>
</gene>
<dbReference type="EMBL" id="LFEJ01000010">
    <property type="protein sequence ID" value="KMV35536.1"/>
    <property type="molecule type" value="Genomic_DNA"/>
</dbReference>
<dbReference type="PIRSF" id="PIRSF029218">
    <property type="entry name" value="ParE"/>
    <property type="match status" value="1"/>
</dbReference>
<comment type="similarity">
    <text evidence="2">Belongs to the RelE toxin family.</text>
</comment>
<reference evidence="3 4" key="1">
    <citation type="submission" date="2015-06" db="EMBL/GenBank/DDBJ databases">
        <title>Genome sequencing of Cronobacter sp. strain DJ34 isolated from petroleum contaminated sludge of Duliajan Oil Fields, Assam, India.</title>
        <authorList>
            <person name="Pal S."/>
            <person name="Banerjee T.D."/>
            <person name="Roy A."/>
            <person name="Sar P."/>
            <person name="Kazy S.K."/>
        </authorList>
    </citation>
    <scope>NUCLEOTIDE SEQUENCE [LARGE SCALE GENOMIC DNA]</scope>
    <source>
        <strain evidence="3 4">DJ34</strain>
    </source>
</reference>
<dbReference type="InterPro" id="IPR007712">
    <property type="entry name" value="RelE/ParE_toxin"/>
</dbReference>
<evidence type="ECO:0000313" key="4">
    <source>
        <dbReference type="Proteomes" id="UP000037315"/>
    </source>
</evidence>
<dbReference type="InterPro" id="IPR028344">
    <property type="entry name" value="ParE1/4"/>
</dbReference>
<evidence type="ECO:0000313" key="3">
    <source>
        <dbReference type="EMBL" id="KMV35536.1"/>
    </source>
</evidence>
<proteinExistence type="inferred from homology"/>
<dbReference type="InterPro" id="IPR035093">
    <property type="entry name" value="RelE/ParE_toxin_dom_sf"/>
</dbReference>
<organism evidence="3 4">
    <name type="scientific">Franconibacter pulveris</name>
    <dbReference type="NCBI Taxonomy" id="435910"/>
    <lineage>
        <taxon>Bacteria</taxon>
        <taxon>Pseudomonadati</taxon>
        <taxon>Pseudomonadota</taxon>
        <taxon>Gammaproteobacteria</taxon>
        <taxon>Enterobacterales</taxon>
        <taxon>Enterobacteriaceae</taxon>
        <taxon>Franconibacter</taxon>
    </lineage>
</organism>
<evidence type="ECO:0000256" key="1">
    <source>
        <dbReference type="ARBA" id="ARBA00022649"/>
    </source>
</evidence>
<dbReference type="Pfam" id="PF05016">
    <property type="entry name" value="ParE_toxin"/>
    <property type="match status" value="1"/>
</dbReference>